<dbReference type="GO" id="GO:0000479">
    <property type="term" value="P:endonucleolytic cleavage of tricistronic rRNA transcript (SSU-rRNA, 5.8S rRNA, LSU-rRNA)"/>
    <property type="evidence" value="ECO:0007669"/>
    <property type="project" value="TreeGrafter"/>
</dbReference>
<dbReference type="InterPro" id="IPR027417">
    <property type="entry name" value="P-loop_NTPase"/>
</dbReference>
<dbReference type="InterPro" id="IPR007034">
    <property type="entry name" value="BMS1_TSR1_C"/>
</dbReference>
<dbReference type="InterPro" id="IPR039761">
    <property type="entry name" value="Bms1/Tsr1"/>
</dbReference>
<dbReference type="GO" id="GO:0000462">
    <property type="term" value="P:maturation of SSU-rRNA from tricistronic rRNA transcript (SSU-rRNA, 5.8S rRNA, LSU-rRNA)"/>
    <property type="evidence" value="ECO:0007669"/>
    <property type="project" value="TreeGrafter"/>
</dbReference>
<geneLocation type="nucleomorph" evidence="2"/>
<gene>
    <name evidence="2" type="ORF">CPARA_1gp010</name>
</gene>
<keyword evidence="2" id="KW-0542">Nucleomorph</keyword>
<reference evidence="2 3" key="1">
    <citation type="journal article" date="2011" name="Genome Biol. Evol.">
        <title>Complete nucleomorph genome sequence of the nonphotosynthetic alga Cryptomonas paramecium reveals a core nucleomorph gene set.</title>
        <authorList>
            <person name="Tanifuji G."/>
            <person name="Onodera N.T."/>
            <person name="Wheeler T.J."/>
            <person name="Dlutek M."/>
            <person name="Donaher N."/>
            <person name="Archibald J.M."/>
        </authorList>
    </citation>
    <scope>NUCLEOTIDE SEQUENCE [LARGE SCALE GENOMIC DNA]</scope>
    <source>
        <strain evidence="2 3">CCAP977/2A</strain>
    </source>
</reference>
<dbReference type="GO" id="GO:0003924">
    <property type="term" value="F:GTPase activity"/>
    <property type="evidence" value="ECO:0007669"/>
    <property type="project" value="TreeGrafter"/>
</dbReference>
<sequence>MKMLGKQKNLVFISILGPRRVGKTTLSTSLISYYSLLNYYKINGPFCILDNQKNSYFFREIPCDKLSIINSIKTSDTVVLLIDCYFGLELETFEILSLINSYGRVRVLCVLTHLDLFSNWKSLKKAKTRIKKKLKFETNAELKLIYFQGITVNEKYLSREISNLSRYFLKKTCLHDNSNCAIIFSIKIYKKNFEKALVVGYNYGKPFKKINNILFYIPGMGKLQVQKTNSNGSKNSKNYNQVSLMEKFYFILKKISFLKKKIWKKRRFLFFLMCVSNNKQTTKISVSSTFILIDSVKFYLFKAKKNFLNPSSSFNINLSVNTRQNFKKNVLTVCRLKQEKQINNVDTRKIVIIELNLLPFKFKKYFDPCYPVLIIADSLYSNKKIFIEGIVNRYKWNKILPISRFFYLICIGWRIFKTLVVFFKKNINGFRVYKKTLKTGFHRMMCSCYHFSVKRGATITGILCDEIENRNKYKGRLFGILFSGLVTSIGKKINLFKKIKLKGYIFKSFKRIGFVKNIFNTNIQVYKFIGSIVYTIGEIKGFIRNCIPYGPNGSFGAVFEKKITTGEAVFFKIWFPVKTVQIFQDISFLNEPSDFREVLEKRFPVYTHF</sequence>
<dbReference type="GO" id="GO:0034511">
    <property type="term" value="F:U3 snoRNA binding"/>
    <property type="evidence" value="ECO:0007669"/>
    <property type="project" value="TreeGrafter"/>
</dbReference>
<accession>F2HH72</accession>
<evidence type="ECO:0000313" key="2">
    <source>
        <dbReference type="EMBL" id="AEA38668.1"/>
    </source>
</evidence>
<dbReference type="Pfam" id="PF04950">
    <property type="entry name" value="RIBIOP_C"/>
    <property type="match status" value="1"/>
</dbReference>
<dbReference type="GO" id="GO:0030686">
    <property type="term" value="C:90S preribosome"/>
    <property type="evidence" value="ECO:0007669"/>
    <property type="project" value="TreeGrafter"/>
</dbReference>
<dbReference type="SMART" id="SM01362">
    <property type="entry name" value="DUF663"/>
    <property type="match status" value="1"/>
</dbReference>
<protein>
    <submittedName>
        <fullName evidence="2">BMS1-like protein</fullName>
    </submittedName>
</protein>
<proteinExistence type="predicted"/>
<name>F2HH72_9CRYP</name>
<dbReference type="EMBL" id="CP002172">
    <property type="protein sequence ID" value="AEA38668.1"/>
    <property type="molecule type" value="Genomic_DNA"/>
</dbReference>
<dbReference type="RefSeq" id="XP_003239566.1">
    <property type="nucleotide sequence ID" value="XM_003239518.1"/>
</dbReference>
<dbReference type="Proteomes" id="UP000243423">
    <property type="component" value="Nucleomorph 1"/>
</dbReference>
<dbReference type="SUPFAM" id="SSF52540">
    <property type="entry name" value="P-loop containing nucleoside triphosphate hydrolases"/>
    <property type="match status" value="1"/>
</dbReference>
<evidence type="ECO:0000259" key="1">
    <source>
        <dbReference type="SMART" id="SM01362"/>
    </source>
</evidence>
<feature type="domain" description="Ribosome biogenesis protein BMS1/TSR1 C-terminal" evidence="1">
    <location>
        <begin position="283"/>
        <end position="577"/>
    </location>
</feature>
<dbReference type="PANTHER" id="PTHR12858:SF2">
    <property type="entry name" value="RIBOSOME BIOGENESIS PROTEIN BMS1 HOMOLOG"/>
    <property type="match status" value="1"/>
</dbReference>
<organism evidence="2 3">
    <name type="scientific">Cryptomonas paramaecium</name>
    <dbReference type="NCBI Taxonomy" id="2898"/>
    <lineage>
        <taxon>Eukaryota</taxon>
        <taxon>Cryptophyceae</taxon>
        <taxon>Cryptomonadales</taxon>
        <taxon>Cryptomonadaceae</taxon>
        <taxon>Cryptomonas</taxon>
    </lineage>
</organism>
<dbReference type="AlphaFoldDB" id="F2HH72"/>
<evidence type="ECO:0000313" key="3">
    <source>
        <dbReference type="Proteomes" id="UP000243423"/>
    </source>
</evidence>
<dbReference type="GO" id="GO:0005525">
    <property type="term" value="F:GTP binding"/>
    <property type="evidence" value="ECO:0007669"/>
    <property type="project" value="TreeGrafter"/>
</dbReference>
<dbReference type="PANTHER" id="PTHR12858">
    <property type="entry name" value="RIBOSOME BIOGENESIS PROTEIN"/>
    <property type="match status" value="1"/>
</dbReference>
<dbReference type="Gene3D" id="3.40.50.300">
    <property type="entry name" value="P-loop containing nucleotide triphosphate hydrolases"/>
    <property type="match status" value="1"/>
</dbReference>
<dbReference type="GeneID" id="10447081"/>